<sequence length="455" mass="49376">MTLVDRIGRSAFVGLAVGLGWGIRGDFGHNVGAMYPGAALGLAFCYVGGQRSLFSWMPVLAALSALAIGSGGTMSYGILHGYAQSDTFVNYGYGFLTLFFQGAAWGTFGGALIGLMLERRPMSTSDWLGLAGSIFIGGWLIGFAMIRLLGFQINPPRNNSSIVFMGAAIGQLVWLACNRRPVGLRGGLLGYVGFGLGMAGGRLLGNLANVMQGEFGFTINHWNVMEVSCGLIGGFVFTFGMVDRPYPEPPKERNFTLSSAYGILFVLGLIPLWHRVARVVPGEKLRSWTEALRSSGHPDPELWAQTILPMIDAACLFGFVGAAVWLAAHLKGRSRWAPLPILWLSGTMLLFQNLNALYFFTPGKAEHVDMHLVFWVIFGLMILYVAFADPRPAALPDTAGGDEHRGRFVAWGLATLAAFALILVLAGWINGEVTMRSANTRWPEWSWRDGPFPGR</sequence>
<feature type="transmembrane region" description="Helical" evidence="1">
    <location>
        <begin position="372"/>
        <end position="388"/>
    </location>
</feature>
<protein>
    <submittedName>
        <fullName evidence="2">Uncharacterized protein</fullName>
    </submittedName>
</protein>
<feature type="transmembrane region" description="Helical" evidence="1">
    <location>
        <begin position="161"/>
        <end position="177"/>
    </location>
</feature>
<dbReference type="OrthoDB" id="241933at2"/>
<feature type="transmembrane region" description="Helical" evidence="1">
    <location>
        <begin position="408"/>
        <end position="429"/>
    </location>
</feature>
<feature type="transmembrane region" description="Helical" evidence="1">
    <location>
        <begin position="340"/>
        <end position="360"/>
    </location>
</feature>
<keyword evidence="3" id="KW-1185">Reference proteome</keyword>
<name>A0A518H7G5_9BACT</name>
<keyword evidence="1" id="KW-0812">Transmembrane</keyword>
<feature type="transmembrane region" description="Helical" evidence="1">
    <location>
        <begin position="91"/>
        <end position="115"/>
    </location>
</feature>
<evidence type="ECO:0000313" key="3">
    <source>
        <dbReference type="Proteomes" id="UP000317835"/>
    </source>
</evidence>
<organism evidence="2 3">
    <name type="scientific">Tautonia plasticadhaerens</name>
    <dbReference type="NCBI Taxonomy" id="2527974"/>
    <lineage>
        <taxon>Bacteria</taxon>
        <taxon>Pseudomonadati</taxon>
        <taxon>Planctomycetota</taxon>
        <taxon>Planctomycetia</taxon>
        <taxon>Isosphaerales</taxon>
        <taxon>Isosphaeraceae</taxon>
        <taxon>Tautonia</taxon>
    </lineage>
</organism>
<keyword evidence="1" id="KW-0472">Membrane</keyword>
<dbReference type="RefSeq" id="WP_145273605.1">
    <property type="nucleotide sequence ID" value="NZ_CP036426.1"/>
</dbReference>
<feature type="transmembrane region" description="Helical" evidence="1">
    <location>
        <begin position="254"/>
        <end position="273"/>
    </location>
</feature>
<feature type="transmembrane region" description="Helical" evidence="1">
    <location>
        <begin position="302"/>
        <end position="328"/>
    </location>
</feature>
<feature type="transmembrane region" description="Helical" evidence="1">
    <location>
        <begin position="224"/>
        <end position="242"/>
    </location>
</feature>
<evidence type="ECO:0000313" key="2">
    <source>
        <dbReference type="EMBL" id="QDV36782.1"/>
    </source>
</evidence>
<gene>
    <name evidence="2" type="ORF">ElP_47110</name>
</gene>
<feature type="transmembrane region" description="Helical" evidence="1">
    <location>
        <begin position="127"/>
        <end position="149"/>
    </location>
</feature>
<reference evidence="2 3" key="1">
    <citation type="submission" date="2019-02" db="EMBL/GenBank/DDBJ databases">
        <title>Deep-cultivation of Planctomycetes and their phenomic and genomic characterization uncovers novel biology.</title>
        <authorList>
            <person name="Wiegand S."/>
            <person name="Jogler M."/>
            <person name="Boedeker C."/>
            <person name="Pinto D."/>
            <person name="Vollmers J."/>
            <person name="Rivas-Marin E."/>
            <person name="Kohn T."/>
            <person name="Peeters S.H."/>
            <person name="Heuer A."/>
            <person name="Rast P."/>
            <person name="Oberbeckmann S."/>
            <person name="Bunk B."/>
            <person name="Jeske O."/>
            <person name="Meyerdierks A."/>
            <person name="Storesund J.E."/>
            <person name="Kallscheuer N."/>
            <person name="Luecker S."/>
            <person name="Lage O.M."/>
            <person name="Pohl T."/>
            <person name="Merkel B.J."/>
            <person name="Hornburger P."/>
            <person name="Mueller R.-W."/>
            <person name="Bruemmer F."/>
            <person name="Labrenz M."/>
            <person name="Spormann A.M."/>
            <person name="Op den Camp H."/>
            <person name="Overmann J."/>
            <person name="Amann R."/>
            <person name="Jetten M.S.M."/>
            <person name="Mascher T."/>
            <person name="Medema M.H."/>
            <person name="Devos D.P."/>
            <person name="Kaster A.-K."/>
            <person name="Ovreas L."/>
            <person name="Rohde M."/>
            <person name="Galperin M.Y."/>
            <person name="Jogler C."/>
        </authorList>
    </citation>
    <scope>NUCLEOTIDE SEQUENCE [LARGE SCALE GENOMIC DNA]</scope>
    <source>
        <strain evidence="2 3">ElP</strain>
    </source>
</reference>
<evidence type="ECO:0000256" key="1">
    <source>
        <dbReference type="SAM" id="Phobius"/>
    </source>
</evidence>
<dbReference type="EMBL" id="CP036426">
    <property type="protein sequence ID" value="QDV36782.1"/>
    <property type="molecule type" value="Genomic_DNA"/>
</dbReference>
<dbReference type="KEGG" id="tpla:ElP_47110"/>
<accession>A0A518H7G5</accession>
<keyword evidence="1" id="KW-1133">Transmembrane helix</keyword>
<feature type="transmembrane region" description="Helical" evidence="1">
    <location>
        <begin position="59"/>
        <end position="79"/>
    </location>
</feature>
<feature type="transmembrane region" description="Helical" evidence="1">
    <location>
        <begin position="29"/>
        <end position="47"/>
    </location>
</feature>
<feature type="transmembrane region" description="Helical" evidence="1">
    <location>
        <begin position="7"/>
        <end position="23"/>
    </location>
</feature>
<dbReference type="Proteomes" id="UP000317835">
    <property type="component" value="Chromosome"/>
</dbReference>
<proteinExistence type="predicted"/>
<feature type="transmembrane region" description="Helical" evidence="1">
    <location>
        <begin position="184"/>
        <end position="204"/>
    </location>
</feature>
<dbReference type="AlphaFoldDB" id="A0A518H7G5"/>